<dbReference type="EMBL" id="JARK01001593">
    <property type="protein sequence ID" value="EYB87784.1"/>
    <property type="molecule type" value="Genomic_DNA"/>
</dbReference>
<evidence type="ECO:0000313" key="3">
    <source>
        <dbReference type="Proteomes" id="UP000024635"/>
    </source>
</evidence>
<proteinExistence type="predicted"/>
<reference evidence="3" key="1">
    <citation type="journal article" date="2015" name="Nat. Genet.">
        <title>The genome and transcriptome of the zoonotic hookworm Ancylostoma ceylanicum identify infection-specific gene families.</title>
        <authorList>
            <person name="Schwarz E.M."/>
            <person name="Hu Y."/>
            <person name="Antoshechkin I."/>
            <person name="Miller M.M."/>
            <person name="Sternberg P.W."/>
            <person name="Aroian R.V."/>
        </authorList>
    </citation>
    <scope>NUCLEOTIDE SEQUENCE</scope>
    <source>
        <strain evidence="3">HY135</strain>
    </source>
</reference>
<dbReference type="PANTHER" id="PTHR21301:SF10">
    <property type="entry name" value="REVERSE TRANSCRIPTASE DOMAIN-CONTAINING PROTEIN"/>
    <property type="match status" value="1"/>
</dbReference>
<dbReference type="InterPro" id="IPR058912">
    <property type="entry name" value="HTH_animal"/>
</dbReference>
<dbReference type="AlphaFoldDB" id="A0A016SBV7"/>
<dbReference type="PANTHER" id="PTHR21301">
    <property type="entry name" value="REVERSE TRANSCRIPTASE"/>
    <property type="match status" value="1"/>
</dbReference>
<dbReference type="STRING" id="53326.A0A016SBV7"/>
<dbReference type="PROSITE" id="PS50878">
    <property type="entry name" value="RT_POL"/>
    <property type="match status" value="1"/>
</dbReference>
<evidence type="ECO:0000259" key="1">
    <source>
        <dbReference type="PROSITE" id="PS50878"/>
    </source>
</evidence>
<feature type="domain" description="Reverse transcriptase" evidence="1">
    <location>
        <begin position="1"/>
        <end position="105"/>
    </location>
</feature>
<evidence type="ECO:0000313" key="2">
    <source>
        <dbReference type="EMBL" id="EYB87784.1"/>
    </source>
</evidence>
<organism evidence="2 3">
    <name type="scientific">Ancylostoma ceylanicum</name>
    <dbReference type="NCBI Taxonomy" id="53326"/>
    <lineage>
        <taxon>Eukaryota</taxon>
        <taxon>Metazoa</taxon>
        <taxon>Ecdysozoa</taxon>
        <taxon>Nematoda</taxon>
        <taxon>Chromadorea</taxon>
        <taxon>Rhabditida</taxon>
        <taxon>Rhabditina</taxon>
        <taxon>Rhabditomorpha</taxon>
        <taxon>Strongyloidea</taxon>
        <taxon>Ancylostomatidae</taxon>
        <taxon>Ancylostomatinae</taxon>
        <taxon>Ancylostoma</taxon>
    </lineage>
</organism>
<comment type="caution">
    <text evidence="2">The sequence shown here is derived from an EMBL/GenBank/DDBJ whole genome shotgun (WGS) entry which is preliminary data.</text>
</comment>
<dbReference type="OrthoDB" id="8042232at2759"/>
<protein>
    <recommendedName>
        <fullName evidence="1">Reverse transcriptase domain-containing protein</fullName>
    </recommendedName>
</protein>
<sequence>MINSVLVCNVFRFGNRFFKQRRGLAMGSCIAPILAITFLDHIERASLTSEILHYKRYIDDVFVIRTTEMEVEATLEKLNLFDPHVSFTVERPNDEGYLPFLNTKIRLTSGRKEYVRHKKAESANILVHSRSAHQQFIKTNVIQNLMKTKGKLCTATDVGVERTIARILEENGYDNNPTTTATWFPHTTSHGIPLILPYVGDRPARAVNELVKQA</sequence>
<accession>A0A016SBV7</accession>
<dbReference type="Pfam" id="PF26215">
    <property type="entry name" value="HTH_animal"/>
    <property type="match status" value="1"/>
</dbReference>
<keyword evidence="3" id="KW-1185">Reference proteome</keyword>
<name>A0A016SBV7_9BILA</name>
<gene>
    <name evidence="2" type="primary">Acey_s0257.g399</name>
    <name evidence="2" type="ORF">Y032_0257g399</name>
</gene>
<dbReference type="Proteomes" id="UP000024635">
    <property type="component" value="Unassembled WGS sequence"/>
</dbReference>
<dbReference type="InterPro" id="IPR000477">
    <property type="entry name" value="RT_dom"/>
</dbReference>